<comment type="caution">
    <text evidence="2">The sequence shown here is derived from an EMBL/GenBank/DDBJ whole genome shotgun (WGS) entry which is preliminary data.</text>
</comment>
<gene>
    <name evidence="2" type="ORF">LTR69_003928</name>
</gene>
<dbReference type="Proteomes" id="UP001345691">
    <property type="component" value="Unassembled WGS sequence"/>
</dbReference>
<feature type="region of interest" description="Disordered" evidence="1">
    <location>
        <begin position="345"/>
        <end position="367"/>
    </location>
</feature>
<sequence>MGSVETKQITGKRTTLQEAVAPHSSKAATAPPTIRHDDAFISYERMLSAYEDTWPPRREYDIPEYTKDANPDDVVEGLRAVGGVIVRGILSPGALAQIEKDIRPYLETDIPWEAGNNFFPPSTRRAFGLCGKSPAFAADLLGNELYQAVCDQFLTTKSYPWYGDRNVLNVSPPQVNNTIAFSVRPGDSYDQPLHRDDDIHYADRPHVDVYPRTNSRERGVGFFVGGTKTTKANGATRFVPGSHLEATEHPPDERCARYAELNPGDGLILLSSCYHGGSANTTKDEERLLFSCFMTRGWLRQEENQYLAVPPDIAKKLPVRIQKLLGYALSDPMLGWLEFKDPRSVIDPDGSERVGHKQKPKQKPNVT</sequence>
<feature type="compositionally biased region" description="Basic residues" evidence="1">
    <location>
        <begin position="356"/>
        <end position="367"/>
    </location>
</feature>
<dbReference type="Gene3D" id="2.60.120.620">
    <property type="entry name" value="q2cbj1_9rhob like domain"/>
    <property type="match status" value="1"/>
</dbReference>
<proteinExistence type="predicted"/>
<feature type="compositionally biased region" description="Polar residues" evidence="1">
    <location>
        <begin position="1"/>
        <end position="17"/>
    </location>
</feature>
<keyword evidence="3" id="KW-1185">Reference proteome</keyword>
<evidence type="ECO:0000256" key="1">
    <source>
        <dbReference type="SAM" id="MobiDB-lite"/>
    </source>
</evidence>
<protein>
    <recommendedName>
        <fullName evidence="4">Phytanoyl-CoA dioxygenase</fullName>
    </recommendedName>
</protein>
<dbReference type="InterPro" id="IPR008775">
    <property type="entry name" value="Phytyl_CoA_dOase-like"/>
</dbReference>
<reference evidence="2 3" key="1">
    <citation type="submission" date="2023-08" db="EMBL/GenBank/DDBJ databases">
        <title>Black Yeasts Isolated from many extreme environments.</title>
        <authorList>
            <person name="Coleine C."/>
            <person name="Stajich J.E."/>
            <person name="Selbmann L."/>
        </authorList>
    </citation>
    <scope>NUCLEOTIDE SEQUENCE [LARGE SCALE GENOMIC DNA]</scope>
    <source>
        <strain evidence="2 3">CCFEE 6328</strain>
    </source>
</reference>
<name>A0ABR0JIB6_9EURO</name>
<evidence type="ECO:0000313" key="2">
    <source>
        <dbReference type="EMBL" id="KAK5064159.1"/>
    </source>
</evidence>
<dbReference type="Pfam" id="PF05721">
    <property type="entry name" value="PhyH"/>
    <property type="match status" value="1"/>
</dbReference>
<organism evidence="2 3">
    <name type="scientific">Exophiala sideris</name>
    <dbReference type="NCBI Taxonomy" id="1016849"/>
    <lineage>
        <taxon>Eukaryota</taxon>
        <taxon>Fungi</taxon>
        <taxon>Dikarya</taxon>
        <taxon>Ascomycota</taxon>
        <taxon>Pezizomycotina</taxon>
        <taxon>Eurotiomycetes</taxon>
        <taxon>Chaetothyriomycetidae</taxon>
        <taxon>Chaetothyriales</taxon>
        <taxon>Herpotrichiellaceae</taxon>
        <taxon>Exophiala</taxon>
    </lineage>
</organism>
<dbReference type="SUPFAM" id="SSF51197">
    <property type="entry name" value="Clavaminate synthase-like"/>
    <property type="match status" value="1"/>
</dbReference>
<evidence type="ECO:0000313" key="3">
    <source>
        <dbReference type="Proteomes" id="UP001345691"/>
    </source>
</evidence>
<feature type="region of interest" description="Disordered" evidence="1">
    <location>
        <begin position="1"/>
        <end position="31"/>
    </location>
</feature>
<feature type="compositionally biased region" description="Basic and acidic residues" evidence="1">
    <location>
        <begin position="345"/>
        <end position="355"/>
    </location>
</feature>
<evidence type="ECO:0008006" key="4">
    <source>
        <dbReference type="Google" id="ProtNLM"/>
    </source>
</evidence>
<dbReference type="EMBL" id="JAVRRF010000006">
    <property type="protein sequence ID" value="KAK5064159.1"/>
    <property type="molecule type" value="Genomic_DNA"/>
</dbReference>
<accession>A0ABR0JIB6</accession>